<comment type="caution">
    <text evidence="2">The sequence shown here is derived from an EMBL/GenBank/DDBJ whole genome shotgun (WGS) entry which is preliminary data.</text>
</comment>
<feature type="transmembrane region" description="Helical" evidence="1">
    <location>
        <begin position="72"/>
        <end position="92"/>
    </location>
</feature>
<organism evidence="2 3">
    <name type="scientific">Campylobacter canadensis</name>
    <dbReference type="NCBI Taxonomy" id="449520"/>
    <lineage>
        <taxon>Bacteria</taxon>
        <taxon>Pseudomonadati</taxon>
        <taxon>Campylobacterota</taxon>
        <taxon>Epsilonproteobacteria</taxon>
        <taxon>Campylobacterales</taxon>
        <taxon>Campylobacteraceae</taxon>
        <taxon>Campylobacter</taxon>
    </lineage>
</organism>
<gene>
    <name evidence="2" type="ORF">AVCANL283_08840</name>
</gene>
<sequence>MKKVLKILKILFIIFIIIELHIAVVSVLVGVISGIGSEFNIFGAILFCFFVANGFICEILSQIIVLFYKGLILYPLTYFKVFIIIFFTILFFKLRKKFNNKIAFKYSIIPMIIMFILDIYFLRVVPDYSSKTHEKTVTLIGYKKYQQGYCLEEDRILPKDELYKRVVIDHFIKQQEYKKIYMKIHYNETCECGYYIHKDINLDNYKDYLRKNAYSKEYVNYKELEPVDYTKYLVVKNNIAGFTK</sequence>
<feature type="transmembrane region" description="Helical" evidence="1">
    <location>
        <begin position="41"/>
        <end position="60"/>
    </location>
</feature>
<accession>A0ABS7WV35</accession>
<protein>
    <submittedName>
        <fullName evidence="2">Uncharacterized protein</fullName>
    </submittedName>
</protein>
<proteinExistence type="predicted"/>
<evidence type="ECO:0000313" key="3">
    <source>
        <dbReference type="Proteomes" id="UP000786183"/>
    </source>
</evidence>
<evidence type="ECO:0000256" key="1">
    <source>
        <dbReference type="SAM" id="Phobius"/>
    </source>
</evidence>
<dbReference type="EMBL" id="JACGBB010000061">
    <property type="protein sequence ID" value="MBZ7988192.1"/>
    <property type="molecule type" value="Genomic_DNA"/>
</dbReference>
<dbReference type="Proteomes" id="UP000786183">
    <property type="component" value="Unassembled WGS sequence"/>
</dbReference>
<feature type="transmembrane region" description="Helical" evidence="1">
    <location>
        <begin position="104"/>
        <end position="125"/>
    </location>
</feature>
<keyword evidence="1" id="KW-0472">Membrane</keyword>
<name>A0ABS7WV35_9BACT</name>
<keyword evidence="3" id="KW-1185">Reference proteome</keyword>
<feature type="transmembrane region" description="Helical" evidence="1">
    <location>
        <begin position="12"/>
        <end position="35"/>
    </location>
</feature>
<evidence type="ECO:0000313" key="2">
    <source>
        <dbReference type="EMBL" id="MBZ7988192.1"/>
    </source>
</evidence>
<feature type="non-terminal residue" evidence="2">
    <location>
        <position position="244"/>
    </location>
</feature>
<keyword evidence="1" id="KW-0812">Transmembrane</keyword>
<reference evidence="2 3" key="1">
    <citation type="submission" date="2020-07" db="EMBL/GenBank/DDBJ databases">
        <title>Transfer of Campylobacter canadensis to the novel genus Avispirillum gen. nov., that also includes two novel species recovered from migratory waterfowl: Avispirillum anseris sp. nov. and Avispirillum brantae sp. nov.</title>
        <authorList>
            <person name="Miller W.G."/>
            <person name="Chapman M.H."/>
            <person name="Yee E."/>
            <person name="Inglis G.D."/>
        </authorList>
    </citation>
    <scope>NUCLEOTIDE SEQUENCE [LARGE SCALE GENOMIC DNA]</scope>
    <source>
        <strain evidence="2 3">L283</strain>
    </source>
</reference>
<keyword evidence="1" id="KW-1133">Transmembrane helix</keyword>